<evidence type="ECO:0000256" key="5">
    <source>
        <dbReference type="SAM" id="SignalP"/>
    </source>
</evidence>
<dbReference type="InterPro" id="IPR009056">
    <property type="entry name" value="Cyt_c-like_dom"/>
</dbReference>
<name>A0A7Y8KZ76_9BURK</name>
<reference evidence="7 8" key="1">
    <citation type="submission" date="2019-09" db="EMBL/GenBank/DDBJ databases">
        <title>Hydrogenophaga aromatica sp. nov., isolated from a para-xylene-degrading enrichment culture.</title>
        <authorList>
            <person name="Tancsics A."/>
            <person name="Banerjee S."/>
        </authorList>
    </citation>
    <scope>NUCLEOTIDE SEQUENCE [LARGE SCALE GENOMIC DNA]</scope>
    <source>
        <strain evidence="7 8">D2P1</strain>
    </source>
</reference>
<feature type="domain" description="Cytochrome c" evidence="6">
    <location>
        <begin position="25"/>
        <end position="139"/>
    </location>
</feature>
<protein>
    <submittedName>
        <fullName evidence="7">Cytochrome c</fullName>
    </submittedName>
</protein>
<dbReference type="AlphaFoldDB" id="A0A7Y8KZ76"/>
<dbReference type="EMBL" id="VYGV01000016">
    <property type="protein sequence ID" value="NWF47041.1"/>
    <property type="molecule type" value="Genomic_DNA"/>
</dbReference>
<dbReference type="GO" id="GO:0046872">
    <property type="term" value="F:metal ion binding"/>
    <property type="evidence" value="ECO:0007669"/>
    <property type="project" value="UniProtKB-KW"/>
</dbReference>
<evidence type="ECO:0000256" key="3">
    <source>
        <dbReference type="ARBA" id="ARBA00023004"/>
    </source>
</evidence>
<dbReference type="GO" id="GO:0009055">
    <property type="term" value="F:electron transfer activity"/>
    <property type="evidence" value="ECO:0007669"/>
    <property type="project" value="InterPro"/>
</dbReference>
<gene>
    <name evidence="7" type="ORF">F3K02_17535</name>
</gene>
<dbReference type="PROSITE" id="PS51007">
    <property type="entry name" value="CYTC"/>
    <property type="match status" value="1"/>
</dbReference>
<feature type="chain" id="PRO_5031340972" evidence="5">
    <location>
        <begin position="23"/>
        <end position="141"/>
    </location>
</feature>
<sequence>MNTLQRTLLALAIACCGGAAMAQSAVYDPGKQEFSENCASCHGLDGKGNGPLGELLRKSPPDLTQLAKQNKGVLPINRLYAVVDGAGVPSHGSRDMPVWGREYQIEGAQQMREARGRYDSAELVRARILVLLEYISRIQTT</sequence>
<dbReference type="SUPFAM" id="SSF46626">
    <property type="entry name" value="Cytochrome c"/>
    <property type="match status" value="1"/>
</dbReference>
<dbReference type="Pfam" id="PF00034">
    <property type="entry name" value="Cytochrom_C"/>
    <property type="match status" value="1"/>
</dbReference>
<evidence type="ECO:0000313" key="8">
    <source>
        <dbReference type="Proteomes" id="UP000545507"/>
    </source>
</evidence>
<feature type="signal peptide" evidence="5">
    <location>
        <begin position="1"/>
        <end position="22"/>
    </location>
</feature>
<keyword evidence="1 4" id="KW-0349">Heme</keyword>
<organism evidence="7 8">
    <name type="scientific">Hydrogenophaga aromaticivorans</name>
    <dbReference type="NCBI Taxonomy" id="2610898"/>
    <lineage>
        <taxon>Bacteria</taxon>
        <taxon>Pseudomonadati</taxon>
        <taxon>Pseudomonadota</taxon>
        <taxon>Betaproteobacteria</taxon>
        <taxon>Burkholderiales</taxon>
        <taxon>Comamonadaceae</taxon>
        <taxon>Hydrogenophaga</taxon>
    </lineage>
</organism>
<comment type="caution">
    <text evidence="7">The sequence shown here is derived from an EMBL/GenBank/DDBJ whole genome shotgun (WGS) entry which is preliminary data.</text>
</comment>
<dbReference type="GO" id="GO:0020037">
    <property type="term" value="F:heme binding"/>
    <property type="evidence" value="ECO:0007669"/>
    <property type="project" value="InterPro"/>
</dbReference>
<proteinExistence type="predicted"/>
<keyword evidence="5" id="KW-0732">Signal</keyword>
<keyword evidence="3 4" id="KW-0408">Iron</keyword>
<dbReference type="Proteomes" id="UP000545507">
    <property type="component" value="Unassembled WGS sequence"/>
</dbReference>
<keyword evidence="2 4" id="KW-0479">Metal-binding</keyword>
<dbReference type="InterPro" id="IPR036909">
    <property type="entry name" value="Cyt_c-like_dom_sf"/>
</dbReference>
<evidence type="ECO:0000256" key="1">
    <source>
        <dbReference type="ARBA" id="ARBA00022617"/>
    </source>
</evidence>
<dbReference type="RefSeq" id="WP_177136945.1">
    <property type="nucleotide sequence ID" value="NZ_VYGV01000016.1"/>
</dbReference>
<evidence type="ECO:0000313" key="7">
    <source>
        <dbReference type="EMBL" id="NWF47041.1"/>
    </source>
</evidence>
<evidence type="ECO:0000256" key="4">
    <source>
        <dbReference type="PROSITE-ProRule" id="PRU00433"/>
    </source>
</evidence>
<evidence type="ECO:0000259" key="6">
    <source>
        <dbReference type="PROSITE" id="PS51007"/>
    </source>
</evidence>
<accession>A0A7Y8KZ76</accession>
<dbReference type="Gene3D" id="1.10.760.10">
    <property type="entry name" value="Cytochrome c-like domain"/>
    <property type="match status" value="1"/>
</dbReference>
<keyword evidence="8" id="KW-1185">Reference proteome</keyword>
<evidence type="ECO:0000256" key="2">
    <source>
        <dbReference type="ARBA" id="ARBA00022723"/>
    </source>
</evidence>